<sequence>MYYPESMPKMGVTKILAILAGCRTLQAAISESLISSDECEDEQCTLNALQVRGRKVSEELVREADTEAFKVPDVLSSSFLETDHLANASEEVAIPRFYPLNHGWHKVAVDGGDTVGFMRASLKACEYFCASTKGCHSIVSCPKTRACQLKSAVLDGTEKWKHDPYCQTWYVNMASATVGKWGGRPVEYKQCDKGTVPKGAECVKADGPASMTFYQYSAQKKYDPDRVWENVDMASLGGVLFYLHNEVVDSKGEQLSKDGKRSTKFDIDRIVRFKVTVHNTEALWKQFRSQFGQFIQFDYGQATFGMPDHVKKCNDIWTKFGFEVGCQVVPTGVSGYEGGFWSSFPGRCPSMPFTDDSPQGGQKKTSTCMRDWAGGSCPEPDGTPDCTWHIEPAGYVMLSELMGEDADQILNSGGHLYDEVLDRGVGTSNNFWAKKKDKAAWRPRSHTKNDAGLETAAACTARMNKLLMLFAKKFPDFDAALPEPSCDFWR</sequence>
<comment type="caution">
    <text evidence="1">The sequence shown here is derived from an EMBL/GenBank/DDBJ whole genome shotgun (WGS) entry which is preliminary data.</text>
</comment>
<proteinExistence type="predicted"/>
<dbReference type="EMBL" id="CAXAMN010002213">
    <property type="protein sequence ID" value="CAK8998311.1"/>
    <property type="molecule type" value="Genomic_DNA"/>
</dbReference>
<dbReference type="Proteomes" id="UP001642484">
    <property type="component" value="Unassembled WGS sequence"/>
</dbReference>
<organism evidence="1 2">
    <name type="scientific">Durusdinium trenchii</name>
    <dbReference type="NCBI Taxonomy" id="1381693"/>
    <lineage>
        <taxon>Eukaryota</taxon>
        <taxon>Sar</taxon>
        <taxon>Alveolata</taxon>
        <taxon>Dinophyceae</taxon>
        <taxon>Suessiales</taxon>
        <taxon>Symbiodiniaceae</taxon>
        <taxon>Durusdinium</taxon>
    </lineage>
</organism>
<reference evidence="1 2" key="1">
    <citation type="submission" date="2024-02" db="EMBL/GenBank/DDBJ databases">
        <authorList>
            <person name="Chen Y."/>
            <person name="Shah S."/>
            <person name="Dougan E. K."/>
            <person name="Thang M."/>
            <person name="Chan C."/>
        </authorList>
    </citation>
    <scope>NUCLEOTIDE SEQUENCE [LARGE SCALE GENOMIC DNA]</scope>
</reference>
<name>A0ABP0I6W7_9DINO</name>
<evidence type="ECO:0000313" key="2">
    <source>
        <dbReference type="Proteomes" id="UP001642484"/>
    </source>
</evidence>
<protein>
    <submittedName>
        <fullName evidence="1">Uncharacterized protein</fullName>
    </submittedName>
</protein>
<evidence type="ECO:0000313" key="1">
    <source>
        <dbReference type="EMBL" id="CAK8998311.1"/>
    </source>
</evidence>
<accession>A0ABP0I6W7</accession>
<gene>
    <name evidence="1" type="ORF">CCMP2556_LOCUS5201</name>
</gene>
<keyword evidence="2" id="KW-1185">Reference proteome</keyword>